<evidence type="ECO:0000313" key="1">
    <source>
        <dbReference type="EMBL" id="QEG09278.1"/>
    </source>
</evidence>
<organism evidence="1 2">
    <name type="scientific">Stenotrophomonas phage Pokken</name>
    <dbReference type="NCBI Taxonomy" id="2596674"/>
    <lineage>
        <taxon>Viruses</taxon>
        <taxon>Duplodnaviria</taxon>
        <taxon>Heunggongvirae</taxon>
        <taxon>Uroviricota</taxon>
        <taxon>Caudoviricetes</taxon>
        <taxon>Schitoviridae</taxon>
        <taxon>Pokkenvirus</taxon>
        <taxon>Pokkenvirus pokken</taxon>
    </lineage>
</organism>
<reference evidence="2" key="1">
    <citation type="submission" date="2019-06" db="EMBL/GenBank/DDBJ databases">
        <title>The complete genome of Stenotrophomonas phage Pokken.</title>
        <authorList>
            <person name="Hayden A."/>
            <person name="Martinez N."/>
            <person name="Moreland R."/>
            <person name="Liu M."/>
            <person name="Gonzalez C.F."/>
            <person name="Ramsey J."/>
        </authorList>
    </citation>
    <scope>NUCLEOTIDE SEQUENCE [LARGE SCALE GENOMIC DNA]</scope>
</reference>
<gene>
    <name evidence="1" type="ORF">CPT_Pokken_060</name>
</gene>
<dbReference type="EMBL" id="MN062186">
    <property type="protein sequence ID" value="QEG09278.1"/>
    <property type="molecule type" value="Genomic_DNA"/>
</dbReference>
<evidence type="ECO:0000313" key="2">
    <source>
        <dbReference type="Proteomes" id="UP000324257"/>
    </source>
</evidence>
<protein>
    <submittedName>
        <fullName evidence="1">Uncharacterized protein</fullName>
    </submittedName>
</protein>
<keyword evidence="2" id="KW-1185">Reference proteome</keyword>
<accession>A0A5B9N5B1</accession>
<sequence length="181" mass="20277">MAKKGTPQESTFSELTPVVEALKQPQLRKRFAEIKELNRLNGEINRSTNNMGFVFMGVAYADSEHAAIAGKNYTQSGVPWPQLHLSLWDRANELVKATAHSESQIIQVRQYLGLVLAASELDKYAKRNCIPDYISGFMPSYKGVPRSEPIEDAVAKVPRINTFYKKIQESMAVLAASQLIY</sequence>
<name>A0A5B9N5B1_9CAUD</name>
<proteinExistence type="predicted"/>
<dbReference type="Proteomes" id="UP000324257">
    <property type="component" value="Segment"/>
</dbReference>